<dbReference type="EC" id="2.7.7.108" evidence="8"/>
<feature type="binding site" evidence="8">
    <location>
        <position position="164"/>
    </location>
    <ligand>
        <name>ATP</name>
        <dbReference type="ChEBI" id="CHEBI:30616"/>
    </ligand>
</feature>
<dbReference type="EC" id="2.7.7.-" evidence="8"/>
<comment type="catalytic activity">
    <reaction evidence="8">
        <text>L-tyrosyl-[protein] + ATP = O-(5'-adenylyl)-L-tyrosyl-[protein] + diphosphate</text>
        <dbReference type="Rhea" id="RHEA:54288"/>
        <dbReference type="Rhea" id="RHEA-COMP:10136"/>
        <dbReference type="Rhea" id="RHEA-COMP:13846"/>
        <dbReference type="ChEBI" id="CHEBI:30616"/>
        <dbReference type="ChEBI" id="CHEBI:33019"/>
        <dbReference type="ChEBI" id="CHEBI:46858"/>
        <dbReference type="ChEBI" id="CHEBI:83624"/>
        <dbReference type="EC" id="2.7.7.108"/>
    </reaction>
</comment>
<comment type="catalytic activity">
    <reaction evidence="8">
        <text>L-histidyl-[protein] + UTP = N(tele)-(5'-uridylyl)-L-histidyl-[protein] + diphosphate</text>
        <dbReference type="Rhea" id="RHEA:83891"/>
        <dbReference type="Rhea" id="RHEA-COMP:9745"/>
        <dbReference type="Rhea" id="RHEA-COMP:20239"/>
        <dbReference type="ChEBI" id="CHEBI:29979"/>
        <dbReference type="ChEBI" id="CHEBI:33019"/>
        <dbReference type="ChEBI" id="CHEBI:46398"/>
        <dbReference type="ChEBI" id="CHEBI:233474"/>
    </reaction>
</comment>
<comment type="catalytic activity">
    <reaction evidence="8">
        <text>L-threonyl-[protein] + ATP = 3-O-(5'-adenylyl)-L-threonyl-[protein] + diphosphate</text>
        <dbReference type="Rhea" id="RHEA:54292"/>
        <dbReference type="Rhea" id="RHEA-COMP:11060"/>
        <dbReference type="Rhea" id="RHEA-COMP:13847"/>
        <dbReference type="ChEBI" id="CHEBI:30013"/>
        <dbReference type="ChEBI" id="CHEBI:30616"/>
        <dbReference type="ChEBI" id="CHEBI:33019"/>
        <dbReference type="ChEBI" id="CHEBI:138113"/>
        <dbReference type="EC" id="2.7.7.108"/>
    </reaction>
</comment>
<accession>A0ABP7KFJ0</accession>
<evidence type="ECO:0000256" key="5">
    <source>
        <dbReference type="ARBA" id="ARBA00022741"/>
    </source>
</evidence>
<keyword evidence="5 8" id="KW-0547">Nucleotide-binding</keyword>
<reference evidence="10" key="1">
    <citation type="journal article" date="2019" name="Int. J. Syst. Evol. Microbiol.">
        <title>The Global Catalogue of Microorganisms (GCM) 10K type strain sequencing project: providing services to taxonomists for standard genome sequencing and annotation.</title>
        <authorList>
            <consortium name="The Broad Institute Genomics Platform"/>
            <consortium name="The Broad Institute Genome Sequencing Center for Infectious Disease"/>
            <person name="Wu L."/>
            <person name="Ma J."/>
        </authorList>
    </citation>
    <scope>NUCLEOTIDE SEQUENCE [LARGE SCALE GENOMIC DNA]</scope>
    <source>
        <strain evidence="10">JCM 17190</strain>
    </source>
</reference>
<dbReference type="HAMAP" id="MF_00692">
    <property type="entry name" value="SelO"/>
    <property type="match status" value="1"/>
</dbReference>
<feature type="binding site" evidence="8">
    <location>
        <position position="237"/>
    </location>
    <ligand>
        <name>Mg(2+)</name>
        <dbReference type="ChEBI" id="CHEBI:18420"/>
    </ligand>
</feature>
<dbReference type="Pfam" id="PF02696">
    <property type="entry name" value="SelO"/>
    <property type="match status" value="1"/>
</dbReference>
<feature type="binding site" evidence="8">
    <location>
        <position position="81"/>
    </location>
    <ligand>
        <name>ATP</name>
        <dbReference type="ChEBI" id="CHEBI:30616"/>
    </ligand>
</feature>
<evidence type="ECO:0000256" key="8">
    <source>
        <dbReference type="HAMAP-Rule" id="MF_00692"/>
    </source>
</evidence>
<keyword evidence="8" id="KW-0464">Manganese</keyword>
<gene>
    <name evidence="8" type="primary">ydiU</name>
    <name evidence="8" type="synonym">selO</name>
    <name evidence="9" type="ORF">GCM10022404_23940</name>
</gene>
<evidence type="ECO:0000256" key="3">
    <source>
        <dbReference type="ARBA" id="ARBA00022695"/>
    </source>
</evidence>
<evidence type="ECO:0000256" key="7">
    <source>
        <dbReference type="ARBA" id="ARBA00022842"/>
    </source>
</evidence>
<feature type="binding site" evidence="8">
    <location>
        <position position="171"/>
    </location>
    <ligand>
        <name>ATP</name>
        <dbReference type="ChEBI" id="CHEBI:30616"/>
    </ligand>
</feature>
<evidence type="ECO:0000256" key="6">
    <source>
        <dbReference type="ARBA" id="ARBA00022840"/>
    </source>
</evidence>
<evidence type="ECO:0000313" key="10">
    <source>
        <dbReference type="Proteomes" id="UP001399917"/>
    </source>
</evidence>
<evidence type="ECO:0000313" key="9">
    <source>
        <dbReference type="EMBL" id="GAA3873303.1"/>
    </source>
</evidence>
<sequence length="469" mass="51278">MTRFDNSYARLPDRLFTRLTPEPVRDPQLILKNDALAQTLGVADWDAAHFSGNVIPEGAAPLAQAYAGHQFAGWVPRLGDGRAVLLGEVVTDAGRFDIQLKGAGRTPYSRNGDGRAWLGPVLREYLISEFMAACGVPTTRALAAVTTGERVQRGLAYPGAILTRVAASHIRVGTFQYLFARGDHEGLRALADHTRARHYPQSKSTLDMFAAMVRRQAELIARWMGLGFVHGVMNTDNMAVSGETIDYGPCAFIDRFSRGAVYSSIDRYGRYAYDQQASIAAWNLSVLAQSLWPLIEEESEDPNAALERLKAQIEGFDDIYAPLALREMLRKIGVSDIGDAQGDQKLVDGLLDMMEAQEVDFTNAFCALMDGTGSDLFSGAAWADWEAQWQLRLRGEDGVKARMAGANPRVIPRTHQIEKAIEAAVTGDYGPARRLARVLVTPFDLAEADRDLAAPPAAGEEVLQTFCGT</sequence>
<dbReference type="PANTHER" id="PTHR32057:SF14">
    <property type="entry name" value="PROTEIN ADENYLYLTRANSFERASE SELO, MITOCHONDRIAL"/>
    <property type="match status" value="1"/>
</dbReference>
<name>A0ABP7KFJ0_9RHOB</name>
<keyword evidence="7 8" id="KW-0460">Magnesium</keyword>
<dbReference type="NCBIfam" id="NF000658">
    <property type="entry name" value="PRK00029.1"/>
    <property type="match status" value="1"/>
</dbReference>
<dbReference type="InterPro" id="IPR003846">
    <property type="entry name" value="SelO"/>
</dbReference>
<evidence type="ECO:0000256" key="4">
    <source>
        <dbReference type="ARBA" id="ARBA00022723"/>
    </source>
</evidence>
<protein>
    <recommendedName>
        <fullName evidence="8">Protein nucleotidyltransferase YdiU</fullName>
        <ecNumber evidence="8">2.7.7.-</ecNumber>
    </recommendedName>
    <alternativeName>
        <fullName evidence="8">Protein adenylyltransferase YdiU</fullName>
        <ecNumber evidence="8">2.7.7.108</ecNumber>
    </alternativeName>
    <alternativeName>
        <fullName evidence="8">Protein uridylyltransferase YdiU</fullName>
        <ecNumber evidence="8">2.7.7.-</ecNumber>
    </alternativeName>
</protein>
<keyword evidence="10" id="KW-1185">Reference proteome</keyword>
<dbReference type="PANTHER" id="PTHR32057">
    <property type="entry name" value="PROTEIN ADENYLYLTRANSFERASE SELO, MITOCHONDRIAL"/>
    <property type="match status" value="1"/>
</dbReference>
<feature type="binding site" evidence="8">
    <location>
        <position position="79"/>
    </location>
    <ligand>
        <name>ATP</name>
        <dbReference type="ChEBI" id="CHEBI:30616"/>
    </ligand>
</feature>
<feature type="binding site" evidence="8">
    <location>
        <position position="114"/>
    </location>
    <ligand>
        <name>ATP</name>
        <dbReference type="ChEBI" id="CHEBI:30616"/>
    </ligand>
</feature>
<dbReference type="EMBL" id="BAABDF010000007">
    <property type="protein sequence ID" value="GAA3873303.1"/>
    <property type="molecule type" value="Genomic_DNA"/>
</dbReference>
<proteinExistence type="inferred from homology"/>
<keyword evidence="4 8" id="KW-0479">Metal-binding</keyword>
<feature type="binding site" evidence="8">
    <location>
        <position position="246"/>
    </location>
    <ligand>
        <name>Mg(2+)</name>
        <dbReference type="ChEBI" id="CHEBI:18420"/>
    </ligand>
</feature>
<dbReference type="RefSeq" id="WP_344847426.1">
    <property type="nucleotide sequence ID" value="NZ_BAABDF010000007.1"/>
</dbReference>
<feature type="binding site" evidence="8">
    <location>
        <position position="113"/>
    </location>
    <ligand>
        <name>ATP</name>
        <dbReference type="ChEBI" id="CHEBI:30616"/>
    </ligand>
</feature>
<keyword evidence="2 8" id="KW-0808">Transferase</keyword>
<feature type="active site" description="Proton acceptor" evidence="8">
    <location>
        <position position="236"/>
    </location>
</feature>
<comment type="caution">
    <text evidence="9">The sequence shown here is derived from an EMBL/GenBank/DDBJ whole genome shotgun (WGS) entry which is preliminary data.</text>
</comment>
<comment type="cofactor">
    <cofactor evidence="8">
        <name>Mg(2+)</name>
        <dbReference type="ChEBI" id="CHEBI:18420"/>
    </cofactor>
    <cofactor evidence="8">
        <name>Mn(2+)</name>
        <dbReference type="ChEBI" id="CHEBI:29035"/>
    </cofactor>
</comment>
<feature type="binding site" evidence="8">
    <location>
        <position position="82"/>
    </location>
    <ligand>
        <name>ATP</name>
        <dbReference type="ChEBI" id="CHEBI:30616"/>
    </ligand>
</feature>
<comment type="catalytic activity">
    <reaction evidence="8">
        <text>L-seryl-[protein] + UTP = O-(5'-uridylyl)-L-seryl-[protein] + diphosphate</text>
        <dbReference type="Rhea" id="RHEA:64604"/>
        <dbReference type="Rhea" id="RHEA-COMP:9863"/>
        <dbReference type="Rhea" id="RHEA-COMP:16635"/>
        <dbReference type="ChEBI" id="CHEBI:29999"/>
        <dbReference type="ChEBI" id="CHEBI:33019"/>
        <dbReference type="ChEBI" id="CHEBI:46398"/>
        <dbReference type="ChEBI" id="CHEBI:156051"/>
    </reaction>
</comment>
<comment type="catalytic activity">
    <reaction evidence="8">
        <text>L-tyrosyl-[protein] + UTP = O-(5'-uridylyl)-L-tyrosyl-[protein] + diphosphate</text>
        <dbReference type="Rhea" id="RHEA:83887"/>
        <dbReference type="Rhea" id="RHEA-COMP:10136"/>
        <dbReference type="Rhea" id="RHEA-COMP:20238"/>
        <dbReference type="ChEBI" id="CHEBI:33019"/>
        <dbReference type="ChEBI" id="CHEBI:46398"/>
        <dbReference type="ChEBI" id="CHEBI:46858"/>
        <dbReference type="ChEBI" id="CHEBI:90602"/>
    </reaction>
</comment>
<feature type="binding site" evidence="8">
    <location>
        <position position="246"/>
    </location>
    <ligand>
        <name>ATP</name>
        <dbReference type="ChEBI" id="CHEBI:30616"/>
    </ligand>
</feature>
<comment type="catalytic activity">
    <reaction evidence="8">
        <text>L-seryl-[protein] + ATP = 3-O-(5'-adenylyl)-L-seryl-[protein] + diphosphate</text>
        <dbReference type="Rhea" id="RHEA:58120"/>
        <dbReference type="Rhea" id="RHEA-COMP:9863"/>
        <dbReference type="Rhea" id="RHEA-COMP:15073"/>
        <dbReference type="ChEBI" id="CHEBI:29999"/>
        <dbReference type="ChEBI" id="CHEBI:30616"/>
        <dbReference type="ChEBI" id="CHEBI:33019"/>
        <dbReference type="ChEBI" id="CHEBI:142516"/>
        <dbReference type="EC" id="2.7.7.108"/>
    </reaction>
</comment>
<feature type="binding site" evidence="8">
    <location>
        <position position="101"/>
    </location>
    <ligand>
        <name>ATP</name>
        <dbReference type="ChEBI" id="CHEBI:30616"/>
    </ligand>
</feature>
<keyword evidence="6 8" id="KW-0067">ATP-binding</keyword>
<comment type="function">
    <text evidence="8">Nucleotidyltransferase involved in the post-translational modification of proteins. It can catalyze the addition of adenosine monophosphate (AMP) or uridine monophosphate (UMP) to a protein, resulting in modifications known as AMPylation and UMPylation.</text>
</comment>
<evidence type="ECO:0000256" key="1">
    <source>
        <dbReference type="ARBA" id="ARBA00009747"/>
    </source>
</evidence>
<keyword evidence="3 8" id="KW-0548">Nucleotidyltransferase</keyword>
<dbReference type="Proteomes" id="UP001399917">
    <property type="component" value="Unassembled WGS sequence"/>
</dbReference>
<organism evidence="9 10">
    <name type="scientific">Celeribacter arenosi</name>
    <dbReference type="NCBI Taxonomy" id="792649"/>
    <lineage>
        <taxon>Bacteria</taxon>
        <taxon>Pseudomonadati</taxon>
        <taxon>Pseudomonadota</taxon>
        <taxon>Alphaproteobacteria</taxon>
        <taxon>Rhodobacterales</taxon>
        <taxon>Roseobacteraceae</taxon>
        <taxon>Celeribacter</taxon>
    </lineage>
</organism>
<comment type="similarity">
    <text evidence="1 8">Belongs to the SELO family.</text>
</comment>
<evidence type="ECO:0000256" key="2">
    <source>
        <dbReference type="ARBA" id="ARBA00022679"/>
    </source>
</evidence>